<feature type="transmembrane region" description="Helical" evidence="1">
    <location>
        <begin position="35"/>
        <end position="59"/>
    </location>
</feature>
<comment type="caution">
    <text evidence="2">The sequence shown here is derived from an EMBL/GenBank/DDBJ whole genome shotgun (WGS) entry which is preliminary data.</text>
</comment>
<keyword evidence="1" id="KW-0472">Membrane</keyword>
<feature type="transmembrane region" description="Helical" evidence="1">
    <location>
        <begin position="111"/>
        <end position="133"/>
    </location>
</feature>
<name>A0ABQ4BLW5_9ACTN</name>
<protein>
    <recommendedName>
        <fullName evidence="4">Transmembrane protein</fullName>
    </recommendedName>
</protein>
<proteinExistence type="predicted"/>
<sequence length="135" mass="13989">MIIHMSTASTNTPTGPAAFPPRRSAWLPASRNAKIALWVAIVVAALPVIYFLFAAVISLACFSDSCADQDMLYAVPAAALAFLMAVSPFAAVRVLQQPGTVPTGARTTAVVLGQVTLVWGVTGAILALLAHLVGE</sequence>
<dbReference type="EMBL" id="BOMS01000131">
    <property type="protein sequence ID" value="GIE71669.1"/>
    <property type="molecule type" value="Genomic_DNA"/>
</dbReference>
<evidence type="ECO:0000313" key="3">
    <source>
        <dbReference type="Proteomes" id="UP000624709"/>
    </source>
</evidence>
<keyword evidence="1" id="KW-0812">Transmembrane</keyword>
<dbReference type="Proteomes" id="UP000624709">
    <property type="component" value="Unassembled WGS sequence"/>
</dbReference>
<keyword evidence="3" id="KW-1185">Reference proteome</keyword>
<feature type="transmembrane region" description="Helical" evidence="1">
    <location>
        <begin position="71"/>
        <end position="91"/>
    </location>
</feature>
<evidence type="ECO:0008006" key="4">
    <source>
        <dbReference type="Google" id="ProtNLM"/>
    </source>
</evidence>
<accession>A0ABQ4BLW5</accession>
<gene>
    <name evidence="2" type="ORF">Apa02nite_077770</name>
</gene>
<evidence type="ECO:0000256" key="1">
    <source>
        <dbReference type="SAM" id="Phobius"/>
    </source>
</evidence>
<organism evidence="2 3">
    <name type="scientific">Actinoplanes palleronii</name>
    <dbReference type="NCBI Taxonomy" id="113570"/>
    <lineage>
        <taxon>Bacteria</taxon>
        <taxon>Bacillati</taxon>
        <taxon>Actinomycetota</taxon>
        <taxon>Actinomycetes</taxon>
        <taxon>Micromonosporales</taxon>
        <taxon>Micromonosporaceae</taxon>
        <taxon>Actinoplanes</taxon>
    </lineage>
</organism>
<reference evidence="2 3" key="1">
    <citation type="submission" date="2021-01" db="EMBL/GenBank/DDBJ databases">
        <title>Whole genome shotgun sequence of Actinoplanes palleronii NBRC 14916.</title>
        <authorList>
            <person name="Komaki H."/>
            <person name="Tamura T."/>
        </authorList>
    </citation>
    <scope>NUCLEOTIDE SEQUENCE [LARGE SCALE GENOMIC DNA]</scope>
    <source>
        <strain evidence="2 3">NBRC 14916</strain>
    </source>
</reference>
<evidence type="ECO:0000313" key="2">
    <source>
        <dbReference type="EMBL" id="GIE71669.1"/>
    </source>
</evidence>
<keyword evidence="1" id="KW-1133">Transmembrane helix</keyword>